<comment type="similarity">
    <text evidence="14 16">Belongs to the type III pantothenate kinase family.</text>
</comment>
<evidence type="ECO:0000256" key="12">
    <source>
        <dbReference type="ARBA" id="ARBA00022958"/>
    </source>
</evidence>
<feature type="active site" description="Proton acceptor" evidence="16">
    <location>
        <position position="88"/>
    </location>
</feature>
<comment type="cofactor">
    <cofactor evidence="2">
        <name>K(+)</name>
        <dbReference type="ChEBI" id="CHEBI:29103"/>
    </cofactor>
</comment>
<comment type="subcellular location">
    <subcellularLocation>
        <location evidence="3 16">Cytoplasm</location>
    </subcellularLocation>
</comment>
<keyword evidence="11 16" id="KW-0067">ATP-binding</keyword>
<evidence type="ECO:0000256" key="9">
    <source>
        <dbReference type="ARBA" id="ARBA00022741"/>
    </source>
</evidence>
<evidence type="ECO:0000313" key="18">
    <source>
        <dbReference type="Proteomes" id="UP000271624"/>
    </source>
</evidence>
<feature type="binding site" evidence="16">
    <location>
        <position position="164"/>
    </location>
    <ligand>
        <name>substrate</name>
    </ligand>
</feature>
<dbReference type="UniPathway" id="UPA00241">
    <property type="reaction ID" value="UER00352"/>
</dbReference>
<reference evidence="17" key="2">
    <citation type="journal article" date="2019" name="Genome Biol. Evol.">
        <title>Day and night: Metabolic profiles and evolutionary relationships of six axenic non-marine cyanobacteria.</title>
        <authorList>
            <person name="Will S.E."/>
            <person name="Henke P."/>
            <person name="Boedeker C."/>
            <person name="Huang S."/>
            <person name="Brinkmann H."/>
            <person name="Rohde M."/>
            <person name="Jarek M."/>
            <person name="Friedl T."/>
            <person name="Seufert S."/>
            <person name="Schumacher M."/>
            <person name="Overmann J."/>
            <person name="Neumann-Schaal M."/>
            <person name="Petersen J."/>
        </authorList>
    </citation>
    <scope>NUCLEOTIDE SEQUENCE [LARGE SCALE GENOMIC DNA]</scope>
    <source>
        <strain evidence="17">PCC 7102</strain>
    </source>
</reference>
<evidence type="ECO:0000256" key="7">
    <source>
        <dbReference type="ARBA" id="ARBA00022490"/>
    </source>
</evidence>
<dbReference type="GO" id="GO:0005524">
    <property type="term" value="F:ATP binding"/>
    <property type="evidence" value="ECO:0007669"/>
    <property type="project" value="UniProtKB-UniRule"/>
</dbReference>
<comment type="catalytic activity">
    <reaction evidence="1 16">
        <text>(R)-pantothenate + ATP = (R)-4'-phosphopantothenate + ADP + H(+)</text>
        <dbReference type="Rhea" id="RHEA:16373"/>
        <dbReference type="ChEBI" id="CHEBI:10986"/>
        <dbReference type="ChEBI" id="CHEBI:15378"/>
        <dbReference type="ChEBI" id="CHEBI:29032"/>
        <dbReference type="ChEBI" id="CHEBI:30616"/>
        <dbReference type="ChEBI" id="CHEBI:456216"/>
        <dbReference type="EC" id="2.7.1.33"/>
    </reaction>
</comment>
<comment type="subunit">
    <text evidence="5 16">Homodimer.</text>
</comment>
<dbReference type="EMBL" id="RSCL01000020">
    <property type="protein sequence ID" value="RUT01358.1"/>
    <property type="molecule type" value="Genomic_DNA"/>
</dbReference>
<comment type="function">
    <text evidence="16">Catalyzes the phosphorylation of pantothenate (Pan), the first step in CoA biosynthesis.</text>
</comment>
<dbReference type="GO" id="GO:0015937">
    <property type="term" value="P:coenzyme A biosynthetic process"/>
    <property type="evidence" value="ECO:0007669"/>
    <property type="project" value="UniProtKB-UniRule"/>
</dbReference>
<keyword evidence="13 16" id="KW-0173">Coenzyme A biosynthesis</keyword>
<feature type="binding site" evidence="16">
    <location>
        <begin position="86"/>
        <end position="89"/>
    </location>
    <ligand>
        <name>substrate</name>
    </ligand>
</feature>
<accession>A0A3S1CH30</accession>
<keyword evidence="7 16" id="KW-0963">Cytoplasm</keyword>
<dbReference type="GO" id="GO:0004594">
    <property type="term" value="F:pantothenate kinase activity"/>
    <property type="evidence" value="ECO:0007669"/>
    <property type="project" value="UniProtKB-UniRule"/>
</dbReference>
<keyword evidence="9 16" id="KW-0547">Nucleotide-binding</keyword>
<keyword evidence="18" id="KW-1185">Reference proteome</keyword>
<dbReference type="Gene3D" id="3.30.420.40">
    <property type="match status" value="1"/>
</dbReference>
<comment type="pathway">
    <text evidence="4 16">Cofactor biosynthesis; coenzyme A biosynthesis; CoA from (R)-pantothenate: step 1/5.</text>
</comment>
<dbReference type="GO" id="GO:0005737">
    <property type="term" value="C:cytoplasm"/>
    <property type="evidence" value="ECO:0007669"/>
    <property type="project" value="UniProtKB-SubCell"/>
</dbReference>
<evidence type="ECO:0000256" key="10">
    <source>
        <dbReference type="ARBA" id="ARBA00022777"/>
    </source>
</evidence>
<evidence type="ECO:0000256" key="11">
    <source>
        <dbReference type="ARBA" id="ARBA00022840"/>
    </source>
</evidence>
<evidence type="ECO:0000256" key="5">
    <source>
        <dbReference type="ARBA" id="ARBA00011738"/>
    </source>
</evidence>
<keyword evidence="10 16" id="KW-0418">Kinase</keyword>
<organism evidence="17 18">
    <name type="scientific">Dulcicalothrix desertica PCC 7102</name>
    <dbReference type="NCBI Taxonomy" id="232991"/>
    <lineage>
        <taxon>Bacteria</taxon>
        <taxon>Bacillati</taxon>
        <taxon>Cyanobacteriota</taxon>
        <taxon>Cyanophyceae</taxon>
        <taxon>Nostocales</taxon>
        <taxon>Calotrichaceae</taxon>
        <taxon>Dulcicalothrix</taxon>
    </lineage>
</organism>
<dbReference type="HAMAP" id="MF_01274">
    <property type="entry name" value="Pantothen_kinase_3"/>
    <property type="match status" value="1"/>
</dbReference>
<sequence>MLESWLGLMIGNSRLHWGLFEREDFIYSWDSDYLLTPELPCPLNPHLPLYLASVVPSQTAIWQNYPNVKIIYLENIPLKQMYPTLGIDRALAVLGAGQVLGFPVLVIDVGTALTFTGADNNKALVGGAILPGLSMQMTMLQIRTGALPKVDLPQKLPSRWAINTPEAIQSGVIYTILAGITDFVTQWWHDFPQSQIVMTGGNSTLIYSYLQSAYPEIATHIVVEHNLIFWGMKFATDVTDI</sequence>
<dbReference type="InterPro" id="IPR043129">
    <property type="entry name" value="ATPase_NBD"/>
</dbReference>
<dbReference type="Pfam" id="PF03309">
    <property type="entry name" value="Pan_kinase"/>
    <property type="match status" value="1"/>
</dbReference>
<dbReference type="GO" id="GO:0046872">
    <property type="term" value="F:metal ion binding"/>
    <property type="evidence" value="ECO:0007669"/>
    <property type="project" value="UniProtKB-KW"/>
</dbReference>
<feature type="binding site" evidence="16">
    <location>
        <position position="108"/>
    </location>
    <ligand>
        <name>K(+)</name>
        <dbReference type="ChEBI" id="CHEBI:29103"/>
    </ligand>
</feature>
<evidence type="ECO:0000256" key="15">
    <source>
        <dbReference type="ARBA" id="ARBA00040883"/>
    </source>
</evidence>
<name>A0A3S1CH30_9CYAN</name>
<gene>
    <name evidence="16 17" type="primary">coaX</name>
    <name evidence="17" type="ORF">DSM106972_069090</name>
</gene>
<protein>
    <recommendedName>
        <fullName evidence="15 16">Type III pantothenate kinase</fullName>
        <ecNumber evidence="6 16">2.7.1.33</ecNumber>
    </recommendedName>
    <alternativeName>
        <fullName evidence="16">PanK-III</fullName>
    </alternativeName>
    <alternativeName>
        <fullName evidence="16">Pantothenic acid kinase</fullName>
    </alternativeName>
</protein>
<evidence type="ECO:0000256" key="2">
    <source>
        <dbReference type="ARBA" id="ARBA00001958"/>
    </source>
</evidence>
<dbReference type="InterPro" id="IPR004619">
    <property type="entry name" value="Type_III_PanK"/>
</dbReference>
<evidence type="ECO:0000313" key="17">
    <source>
        <dbReference type="EMBL" id="RUT01358.1"/>
    </source>
</evidence>
<evidence type="ECO:0000256" key="13">
    <source>
        <dbReference type="ARBA" id="ARBA00022993"/>
    </source>
</evidence>
<dbReference type="AlphaFoldDB" id="A0A3S1CH30"/>
<evidence type="ECO:0000256" key="3">
    <source>
        <dbReference type="ARBA" id="ARBA00004496"/>
    </source>
</evidence>
<feature type="binding site" evidence="16">
    <location>
        <position position="111"/>
    </location>
    <ligand>
        <name>ATP</name>
        <dbReference type="ChEBI" id="CHEBI:30616"/>
    </ligand>
</feature>
<evidence type="ECO:0000256" key="16">
    <source>
        <dbReference type="HAMAP-Rule" id="MF_01274"/>
    </source>
</evidence>
<dbReference type="CDD" id="cd24015">
    <property type="entry name" value="ASKHA_NBD_PanK-III"/>
    <property type="match status" value="1"/>
</dbReference>
<dbReference type="Proteomes" id="UP000271624">
    <property type="component" value="Unassembled WGS sequence"/>
</dbReference>
<keyword evidence="8 16" id="KW-0808">Transferase</keyword>
<evidence type="ECO:0000256" key="14">
    <source>
        <dbReference type="ARBA" id="ARBA00038036"/>
    </source>
</evidence>
<proteinExistence type="inferred from homology"/>
<feature type="binding site" evidence="16">
    <location>
        <position position="82"/>
    </location>
    <ligand>
        <name>substrate</name>
    </ligand>
</feature>
<dbReference type="PANTHER" id="PTHR34265">
    <property type="entry name" value="TYPE III PANTOTHENATE KINASE"/>
    <property type="match status" value="1"/>
</dbReference>
<evidence type="ECO:0000256" key="4">
    <source>
        <dbReference type="ARBA" id="ARBA00005225"/>
    </source>
</evidence>
<keyword evidence="16" id="KW-0479">Metal-binding</keyword>
<dbReference type="OrthoDB" id="482945at2"/>
<comment type="cofactor">
    <cofactor evidence="16">
        <name>NH4(+)</name>
        <dbReference type="ChEBI" id="CHEBI:28938"/>
    </cofactor>
    <cofactor evidence="16">
        <name>K(+)</name>
        <dbReference type="ChEBI" id="CHEBI:29103"/>
    </cofactor>
    <text evidence="16">A monovalent cation. Ammonium or potassium.</text>
</comment>
<dbReference type="EC" id="2.7.1.33" evidence="6 16"/>
<evidence type="ECO:0000256" key="6">
    <source>
        <dbReference type="ARBA" id="ARBA00012102"/>
    </source>
</evidence>
<feature type="binding site" evidence="16">
    <location>
        <begin position="9"/>
        <end position="16"/>
    </location>
    <ligand>
        <name>ATP</name>
        <dbReference type="ChEBI" id="CHEBI:30616"/>
    </ligand>
</feature>
<dbReference type="NCBIfam" id="TIGR00671">
    <property type="entry name" value="baf"/>
    <property type="match status" value="1"/>
</dbReference>
<dbReference type="SUPFAM" id="SSF53067">
    <property type="entry name" value="Actin-like ATPase domain"/>
    <property type="match status" value="2"/>
</dbReference>
<comment type="caution">
    <text evidence="17">The sequence shown here is derived from an EMBL/GenBank/DDBJ whole genome shotgun (WGS) entry which is preliminary data.</text>
</comment>
<reference evidence="17" key="1">
    <citation type="submission" date="2018-12" db="EMBL/GenBank/DDBJ databases">
        <authorList>
            <person name="Will S."/>
            <person name="Neumann-Schaal M."/>
            <person name="Henke P."/>
        </authorList>
    </citation>
    <scope>NUCLEOTIDE SEQUENCE</scope>
    <source>
        <strain evidence="17">PCC 7102</strain>
    </source>
</reference>
<keyword evidence="12 16" id="KW-0630">Potassium</keyword>
<evidence type="ECO:0000256" key="1">
    <source>
        <dbReference type="ARBA" id="ARBA00001206"/>
    </source>
</evidence>
<evidence type="ECO:0000256" key="8">
    <source>
        <dbReference type="ARBA" id="ARBA00022679"/>
    </source>
</evidence>
<dbReference type="NCBIfam" id="NF009871">
    <property type="entry name" value="PRK13331.1"/>
    <property type="match status" value="1"/>
</dbReference>
<dbReference type="PANTHER" id="PTHR34265:SF1">
    <property type="entry name" value="TYPE III PANTOTHENATE KINASE"/>
    <property type="match status" value="1"/>
</dbReference>
<dbReference type="RefSeq" id="WP_127085042.1">
    <property type="nucleotide sequence ID" value="NZ_RSCL01000020.1"/>
</dbReference>